<keyword evidence="12" id="KW-0449">Lipoprotein</keyword>
<keyword evidence="2 9" id="KW-1003">Cell membrane</keyword>
<evidence type="ECO:0000256" key="3">
    <source>
        <dbReference type="ARBA" id="ARBA00022670"/>
    </source>
</evidence>
<feature type="transmembrane region" description="Helical" evidence="9">
    <location>
        <begin position="86"/>
        <end position="103"/>
    </location>
</feature>
<dbReference type="PANTHER" id="PTHR33695:SF1">
    <property type="entry name" value="LIPOPROTEIN SIGNAL PEPTIDASE"/>
    <property type="match status" value="1"/>
</dbReference>
<dbReference type="GO" id="GO:0004190">
    <property type="term" value="F:aspartic-type endopeptidase activity"/>
    <property type="evidence" value="ECO:0007669"/>
    <property type="project" value="UniProtKB-UniRule"/>
</dbReference>
<evidence type="ECO:0000256" key="8">
    <source>
        <dbReference type="ARBA" id="ARBA00023136"/>
    </source>
</evidence>
<evidence type="ECO:0000256" key="11">
    <source>
        <dbReference type="SAM" id="MobiDB-lite"/>
    </source>
</evidence>
<evidence type="ECO:0000256" key="1">
    <source>
        <dbReference type="ARBA" id="ARBA00006139"/>
    </source>
</evidence>
<dbReference type="GO" id="GO:0006508">
    <property type="term" value="P:proteolysis"/>
    <property type="evidence" value="ECO:0007669"/>
    <property type="project" value="UniProtKB-KW"/>
</dbReference>
<keyword evidence="7 9" id="KW-1133">Transmembrane helix</keyword>
<evidence type="ECO:0000313" key="12">
    <source>
        <dbReference type="EMBL" id="GIG54299.1"/>
    </source>
</evidence>
<dbReference type="EMBL" id="BONR01000002">
    <property type="protein sequence ID" value="GIG54299.1"/>
    <property type="molecule type" value="Genomic_DNA"/>
</dbReference>
<evidence type="ECO:0000256" key="10">
    <source>
        <dbReference type="RuleBase" id="RU004181"/>
    </source>
</evidence>
<feature type="active site" evidence="9">
    <location>
        <position position="133"/>
    </location>
</feature>
<keyword evidence="5 9" id="KW-0064">Aspartyl protease</keyword>
<dbReference type="InterPro" id="IPR001872">
    <property type="entry name" value="Peptidase_A8"/>
</dbReference>
<feature type="compositionally biased region" description="Low complexity" evidence="11">
    <location>
        <begin position="180"/>
        <end position="202"/>
    </location>
</feature>
<evidence type="ECO:0000256" key="2">
    <source>
        <dbReference type="ARBA" id="ARBA00022475"/>
    </source>
</evidence>
<keyword evidence="13" id="KW-1185">Reference proteome</keyword>
<gene>
    <name evidence="9 12" type="primary">lspA</name>
    <name evidence="12" type="ORF">Dac01nite_10510</name>
</gene>
<dbReference type="RefSeq" id="WP_203653914.1">
    <property type="nucleotide sequence ID" value="NZ_BONR01000002.1"/>
</dbReference>
<evidence type="ECO:0000256" key="5">
    <source>
        <dbReference type="ARBA" id="ARBA00022750"/>
    </source>
</evidence>
<keyword evidence="3 9" id="KW-0645">Protease</keyword>
<dbReference type="EC" id="3.4.23.36" evidence="9"/>
<dbReference type="HAMAP" id="MF_00161">
    <property type="entry name" value="LspA"/>
    <property type="match status" value="1"/>
</dbReference>
<evidence type="ECO:0000256" key="6">
    <source>
        <dbReference type="ARBA" id="ARBA00022801"/>
    </source>
</evidence>
<comment type="catalytic activity">
    <reaction evidence="9">
        <text>Release of signal peptides from bacterial membrane prolipoproteins. Hydrolyzes -Xaa-Yaa-Zaa-|-(S,diacylglyceryl)Cys-, in which Xaa is hydrophobic (preferably Leu), and Yaa (Ala or Ser) and Zaa (Gly or Ala) have small, neutral side chains.</text>
        <dbReference type="EC" id="3.4.23.36"/>
    </reaction>
</comment>
<keyword evidence="4 9" id="KW-0812">Transmembrane</keyword>
<dbReference type="GO" id="GO:0005886">
    <property type="term" value="C:plasma membrane"/>
    <property type="evidence" value="ECO:0007669"/>
    <property type="project" value="UniProtKB-SubCell"/>
</dbReference>
<comment type="similarity">
    <text evidence="1 9 10">Belongs to the peptidase A8 family.</text>
</comment>
<feature type="region of interest" description="Disordered" evidence="11">
    <location>
        <begin position="159"/>
        <end position="202"/>
    </location>
</feature>
<sequence>MTWRPALWLVAFAVVVVDQATKQIALETLEPYEVHEVLGEFLSIQLVFNSGAAFSLGDGYTWVMTIIALVVTAGIVYYARRAQSNAAVWIFGIGLGGAIGNLIDRLFRDPSFGQGHVVDMINYNGWFVGNVADIAIVGAAVAVLVLGMMHTPLLAPVGSAGDDGSEPSADAATPSEATGASSAAIDASEPAPSAASPSEPRG</sequence>
<evidence type="ECO:0000313" key="13">
    <source>
        <dbReference type="Proteomes" id="UP000652354"/>
    </source>
</evidence>
<dbReference type="PANTHER" id="PTHR33695">
    <property type="entry name" value="LIPOPROTEIN SIGNAL PEPTIDASE"/>
    <property type="match status" value="1"/>
</dbReference>
<reference evidence="12" key="1">
    <citation type="submission" date="2021-01" db="EMBL/GenBank/DDBJ databases">
        <title>Whole genome shotgun sequence of Demequina activiva NBRC 110675.</title>
        <authorList>
            <person name="Komaki H."/>
            <person name="Tamura T."/>
        </authorList>
    </citation>
    <scope>NUCLEOTIDE SEQUENCE</scope>
    <source>
        <strain evidence="12">NBRC 110675</strain>
    </source>
</reference>
<comment type="caution">
    <text evidence="9">Lacks conserved residue(s) required for the propagation of feature annotation.</text>
</comment>
<comment type="subcellular location">
    <subcellularLocation>
        <location evidence="9">Cell membrane</location>
        <topology evidence="9">Multi-pass membrane protein</topology>
    </subcellularLocation>
</comment>
<dbReference type="NCBIfam" id="TIGR00077">
    <property type="entry name" value="lspA"/>
    <property type="match status" value="1"/>
</dbReference>
<feature type="transmembrane region" description="Helical" evidence="9">
    <location>
        <begin position="123"/>
        <end position="146"/>
    </location>
</feature>
<evidence type="ECO:0000256" key="7">
    <source>
        <dbReference type="ARBA" id="ARBA00022989"/>
    </source>
</evidence>
<evidence type="ECO:0000256" key="9">
    <source>
        <dbReference type="HAMAP-Rule" id="MF_00161"/>
    </source>
</evidence>
<dbReference type="PRINTS" id="PR00781">
    <property type="entry name" value="LIPOSIGPTASE"/>
</dbReference>
<dbReference type="Pfam" id="PF01252">
    <property type="entry name" value="Peptidase_A8"/>
    <property type="match status" value="1"/>
</dbReference>
<accession>A0A919Q2A4</accession>
<comment type="function">
    <text evidence="9">This protein specifically catalyzes the removal of signal peptides from prolipoproteins.</text>
</comment>
<comment type="caution">
    <text evidence="12">The sequence shown here is derived from an EMBL/GenBank/DDBJ whole genome shotgun (WGS) entry which is preliminary data.</text>
</comment>
<feature type="transmembrane region" description="Helical" evidence="9">
    <location>
        <begin position="59"/>
        <end position="79"/>
    </location>
</feature>
<organism evidence="12 13">
    <name type="scientific">Demequina activiva</name>
    <dbReference type="NCBI Taxonomy" id="1582364"/>
    <lineage>
        <taxon>Bacteria</taxon>
        <taxon>Bacillati</taxon>
        <taxon>Actinomycetota</taxon>
        <taxon>Actinomycetes</taxon>
        <taxon>Micrococcales</taxon>
        <taxon>Demequinaceae</taxon>
        <taxon>Demequina</taxon>
    </lineage>
</organism>
<evidence type="ECO:0000256" key="4">
    <source>
        <dbReference type="ARBA" id="ARBA00022692"/>
    </source>
</evidence>
<dbReference type="Proteomes" id="UP000652354">
    <property type="component" value="Unassembled WGS sequence"/>
</dbReference>
<comment type="pathway">
    <text evidence="9">Protein modification; lipoprotein biosynthesis (signal peptide cleavage).</text>
</comment>
<protein>
    <recommendedName>
        <fullName evidence="9">Lipoprotein signal peptidase</fullName>
        <ecNumber evidence="9">3.4.23.36</ecNumber>
    </recommendedName>
    <alternativeName>
        <fullName evidence="9">Prolipoprotein signal peptidase</fullName>
    </alternativeName>
    <alternativeName>
        <fullName evidence="9">Signal peptidase II</fullName>
        <shortName evidence="9">SPase II</shortName>
    </alternativeName>
</protein>
<keyword evidence="8 9" id="KW-0472">Membrane</keyword>
<feature type="active site" evidence="9">
    <location>
        <position position="119"/>
    </location>
</feature>
<dbReference type="AlphaFoldDB" id="A0A919Q2A4"/>
<keyword evidence="6 9" id="KW-0378">Hydrolase</keyword>
<proteinExistence type="inferred from homology"/>
<name>A0A919Q2A4_9MICO</name>